<dbReference type="InterPro" id="IPR023214">
    <property type="entry name" value="HAD_sf"/>
</dbReference>
<dbReference type="SUPFAM" id="SSF56784">
    <property type="entry name" value="HAD-like"/>
    <property type="match status" value="1"/>
</dbReference>
<dbReference type="InterPro" id="IPR036412">
    <property type="entry name" value="HAD-like_sf"/>
</dbReference>
<dbReference type="Proteomes" id="UP000009232">
    <property type="component" value="Chromosome"/>
</dbReference>
<dbReference type="OrthoDB" id="9785423at2"/>
<dbReference type="eggNOG" id="COG0560">
    <property type="taxonomic scope" value="Bacteria"/>
</dbReference>
<sequence length="267" mass="30533">MTKPFVIVYDFDGTLAPGNMQEYDFIPALGVDVPSFWQQAGELAKQQEADQILAYMQLMVHEAQYKRVQIRKADFEKFGAKIRFFEGVEDWFERINAYGKARGIEVQHFIVSSGLREMIAGTPIAKYFTKIYASGFMYDHHDVAIWPALAVNYTTKTQYLFRISKGSLEVYDNSKINKYVPPEERPVPFTNMVFIGDGETDIPSMRLLKDYGGHSIAVYNPQTHQACHVNHLLDEGRVNLVAPANYRQDSNIDQCIKILINRMSNKG</sequence>
<accession>F6DBU5</accession>
<gene>
    <name evidence="1" type="ordered locus">Thicy_0559</name>
</gene>
<name>F6DBU5_THICA</name>
<dbReference type="EMBL" id="CP002776">
    <property type="protein sequence ID" value="AEG31331.1"/>
    <property type="molecule type" value="Genomic_DNA"/>
</dbReference>
<organism evidence="1 2">
    <name type="scientific">Thiomicrospira cyclica (strain DSM 14477 / JCM 11371 / ALM1)</name>
    <name type="common">Thioalkalimicrobium cyclicum</name>
    <dbReference type="NCBI Taxonomy" id="717773"/>
    <lineage>
        <taxon>Bacteria</taxon>
        <taxon>Pseudomonadati</taxon>
        <taxon>Pseudomonadota</taxon>
        <taxon>Gammaproteobacteria</taxon>
        <taxon>Thiotrichales</taxon>
        <taxon>Piscirickettsiaceae</taxon>
        <taxon>Thiomicrospira</taxon>
    </lineage>
</organism>
<evidence type="ECO:0008006" key="3">
    <source>
        <dbReference type="Google" id="ProtNLM"/>
    </source>
</evidence>
<keyword evidence="2" id="KW-1185">Reference proteome</keyword>
<dbReference type="AlphaFoldDB" id="F6DBU5"/>
<evidence type="ECO:0000313" key="2">
    <source>
        <dbReference type="Proteomes" id="UP000009232"/>
    </source>
</evidence>
<dbReference type="KEGG" id="tcy:Thicy_0559"/>
<dbReference type="Gene3D" id="3.40.50.1000">
    <property type="entry name" value="HAD superfamily/HAD-like"/>
    <property type="match status" value="1"/>
</dbReference>
<reference evidence="1 2" key="1">
    <citation type="submission" date="2011-05" db="EMBL/GenBank/DDBJ databases">
        <title>Complete sequence of Thioalkalimicrobium cyclicum ALM1.</title>
        <authorList>
            <consortium name="US DOE Joint Genome Institute"/>
            <person name="Lucas S."/>
            <person name="Han J."/>
            <person name="Lapidus A."/>
            <person name="Cheng J.-F."/>
            <person name="Goodwin L."/>
            <person name="Pitluck S."/>
            <person name="Peters L."/>
            <person name="Mikhailova N."/>
            <person name="Davenport K."/>
            <person name="Han C."/>
            <person name="Tapia R."/>
            <person name="Land M."/>
            <person name="Hauser L."/>
            <person name="Kyrpides N."/>
            <person name="Ivanova N."/>
            <person name="Pagani I."/>
            <person name="Kappler U."/>
            <person name="Woyke T."/>
        </authorList>
    </citation>
    <scope>NUCLEOTIDE SEQUENCE [LARGE SCALE GENOMIC DNA]</scope>
    <source>
        <strain evidence="2">DSM 14477 / JCM 11371 / ALM1</strain>
    </source>
</reference>
<protein>
    <recommendedName>
        <fullName evidence="3">Phosphoserine phosphatase</fullName>
    </recommendedName>
</protein>
<dbReference type="Pfam" id="PF12710">
    <property type="entry name" value="HAD"/>
    <property type="match status" value="1"/>
</dbReference>
<dbReference type="HOGENOM" id="CLU_061567_1_0_6"/>
<dbReference type="RefSeq" id="WP_013835112.1">
    <property type="nucleotide sequence ID" value="NC_015581.1"/>
</dbReference>
<proteinExistence type="predicted"/>
<evidence type="ECO:0000313" key="1">
    <source>
        <dbReference type="EMBL" id="AEG31331.1"/>
    </source>
</evidence>
<dbReference type="STRING" id="717773.Thicy_0559"/>